<name>A0A081C3Z7_VECG1</name>
<keyword evidence="3" id="KW-1185">Reference proteome</keyword>
<feature type="domain" description="Methyltransferase type 11" evidence="1">
    <location>
        <begin position="55"/>
        <end position="151"/>
    </location>
</feature>
<dbReference type="STRING" id="1499967.U27_06279"/>
<dbReference type="AlphaFoldDB" id="A0A081C3Z7"/>
<evidence type="ECO:0000313" key="2">
    <source>
        <dbReference type="EMBL" id="GAK59302.1"/>
    </source>
</evidence>
<dbReference type="CDD" id="cd02440">
    <property type="entry name" value="AdoMet_MTases"/>
    <property type="match status" value="1"/>
</dbReference>
<organism evidence="2">
    <name type="scientific">Vecturithrix granuli</name>
    <dbReference type="NCBI Taxonomy" id="1499967"/>
    <lineage>
        <taxon>Bacteria</taxon>
        <taxon>Candidatus Moduliflexota</taxon>
        <taxon>Candidatus Vecturitrichia</taxon>
        <taxon>Candidatus Vecturitrichales</taxon>
        <taxon>Candidatus Vecturitrichaceae</taxon>
        <taxon>Candidatus Vecturithrix</taxon>
    </lineage>
</organism>
<dbReference type="InterPro" id="IPR029063">
    <property type="entry name" value="SAM-dependent_MTases_sf"/>
</dbReference>
<evidence type="ECO:0000259" key="1">
    <source>
        <dbReference type="Pfam" id="PF08241"/>
    </source>
</evidence>
<dbReference type="Pfam" id="PF08241">
    <property type="entry name" value="Methyltransf_11"/>
    <property type="match status" value="1"/>
</dbReference>
<dbReference type="GO" id="GO:0008757">
    <property type="term" value="F:S-adenosylmethionine-dependent methyltransferase activity"/>
    <property type="evidence" value="ECO:0007669"/>
    <property type="project" value="InterPro"/>
</dbReference>
<proteinExistence type="predicted"/>
<dbReference type="PANTHER" id="PTHR43591">
    <property type="entry name" value="METHYLTRANSFERASE"/>
    <property type="match status" value="1"/>
</dbReference>
<evidence type="ECO:0000313" key="3">
    <source>
        <dbReference type="Proteomes" id="UP000030661"/>
    </source>
</evidence>
<dbReference type="Gene3D" id="3.40.50.150">
    <property type="entry name" value="Vaccinia Virus protein VP39"/>
    <property type="match status" value="1"/>
</dbReference>
<dbReference type="SUPFAM" id="SSF53335">
    <property type="entry name" value="S-adenosyl-L-methionine-dependent methyltransferases"/>
    <property type="match status" value="1"/>
</dbReference>
<reference evidence="2" key="1">
    <citation type="journal article" date="2015" name="PeerJ">
        <title>First genomic representation of candidate bacterial phylum KSB3 points to enhanced environmental sensing as a trigger of wastewater bulking.</title>
        <authorList>
            <person name="Sekiguchi Y."/>
            <person name="Ohashi A."/>
            <person name="Parks D.H."/>
            <person name="Yamauchi T."/>
            <person name="Tyson G.W."/>
            <person name="Hugenholtz P."/>
        </authorList>
    </citation>
    <scope>NUCLEOTIDE SEQUENCE [LARGE SCALE GENOMIC DNA]</scope>
</reference>
<sequence>MYNDNSKKQELTKIWDQMWNWNIYAEENLRKFKNKDKLKILRKMGLSFLPRQKLLDGGCGDGRTLITFIQEFQIIGYGLDISTEALIKAKKNYIKEGYNIYLQQGDIRDLPYENDSFDGVLSFGVIEHFLDFKKAIKEQFRVLKPHGKVVFIQPHKYSFGPLYRKFRQWQGKWMCGFQFELSGKQLGQYMIECGFNKYIYHVEGPYKDMPYIYFQDHFMRFFWKGWGHYLYLIAEK</sequence>
<dbReference type="InterPro" id="IPR013216">
    <property type="entry name" value="Methyltransf_11"/>
</dbReference>
<protein>
    <submittedName>
        <fullName evidence="2">Membrane-associated protein</fullName>
    </submittedName>
</protein>
<dbReference type="HOGENOM" id="CLU_1189328_0_0_0"/>
<gene>
    <name evidence="2" type="ORF">U27_06279</name>
</gene>
<dbReference type="Proteomes" id="UP000030661">
    <property type="component" value="Unassembled WGS sequence"/>
</dbReference>
<accession>A0A081C3Z7</accession>
<dbReference type="EMBL" id="DF820469">
    <property type="protein sequence ID" value="GAK59302.1"/>
    <property type="molecule type" value="Genomic_DNA"/>
</dbReference>